<evidence type="ECO:0000259" key="3">
    <source>
        <dbReference type="SMART" id="SM01119"/>
    </source>
</evidence>
<dbReference type="Proteomes" id="UP000193285">
    <property type="component" value="Unassembled WGS sequence"/>
</dbReference>
<dbReference type="AlphaFoldDB" id="A0A1X2AFN8"/>
<name>A0A1X2AFN8_9MYCO</name>
<dbReference type="SMART" id="SM01119">
    <property type="entry name" value="D-ser_dehydrat"/>
    <property type="match status" value="1"/>
</dbReference>
<dbReference type="Pfam" id="PF14031">
    <property type="entry name" value="D-ser_dehydrat"/>
    <property type="match status" value="1"/>
</dbReference>
<evidence type="ECO:0000256" key="2">
    <source>
        <dbReference type="ARBA" id="ARBA00023239"/>
    </source>
</evidence>
<dbReference type="CDD" id="cd06819">
    <property type="entry name" value="PLPDE_III_LS_D-TA"/>
    <property type="match status" value="1"/>
</dbReference>
<comment type="caution">
    <text evidence="4">The sequence shown here is derived from an EMBL/GenBank/DDBJ whole genome shotgun (WGS) entry which is preliminary data.</text>
</comment>
<dbReference type="Gene3D" id="3.20.20.10">
    <property type="entry name" value="Alanine racemase"/>
    <property type="match status" value="1"/>
</dbReference>
<dbReference type="InterPro" id="IPR029066">
    <property type="entry name" value="PLP-binding_barrel"/>
</dbReference>
<feature type="domain" description="D-serine dehydratase-like" evidence="3">
    <location>
        <begin position="262"/>
        <end position="351"/>
    </location>
</feature>
<dbReference type="GO" id="GO:0008721">
    <property type="term" value="F:D-serine ammonia-lyase activity"/>
    <property type="evidence" value="ECO:0007669"/>
    <property type="project" value="TreeGrafter"/>
</dbReference>
<keyword evidence="2" id="KW-0456">Lyase</keyword>
<organism evidence="4 5">
    <name type="scientific">Mycobacterium paraense</name>
    <dbReference type="NCBI Taxonomy" id="767916"/>
    <lineage>
        <taxon>Bacteria</taxon>
        <taxon>Bacillati</taxon>
        <taxon>Actinomycetota</taxon>
        <taxon>Actinomycetes</taxon>
        <taxon>Mycobacteriales</taxon>
        <taxon>Mycobacteriaceae</taxon>
        <taxon>Mycobacterium</taxon>
        <taxon>Mycobacterium simiae complex</taxon>
    </lineage>
</organism>
<evidence type="ECO:0000313" key="4">
    <source>
        <dbReference type="EMBL" id="ORW50126.1"/>
    </source>
</evidence>
<protein>
    <recommendedName>
        <fullName evidence="3">D-serine dehydratase-like domain-containing protein</fullName>
    </recommendedName>
</protein>
<dbReference type="GO" id="GO:0036088">
    <property type="term" value="P:D-serine catabolic process"/>
    <property type="evidence" value="ECO:0007669"/>
    <property type="project" value="TreeGrafter"/>
</dbReference>
<dbReference type="Pfam" id="PF01168">
    <property type="entry name" value="Ala_racemase_N"/>
    <property type="match status" value="1"/>
</dbReference>
<accession>A0A1X2AFN8</accession>
<dbReference type="EMBL" id="LQPN01000033">
    <property type="protein sequence ID" value="ORW50126.1"/>
    <property type="molecule type" value="Genomic_DNA"/>
</dbReference>
<sequence>MIGEPNSRFRLPTPALILDEAALDTNIHRMAERVRDQVALRPHAKTHKCAWIAAKQIAAGAVGICCAKIGEAEVLSAAGVRGMLLTSPVADPAMPKRLCNVAAIDTGFVCVVDHCDPVGALSAEACRRGIRVNVLIDVDVGLGRTGVSGPEQAVALAEHVQRCEGLVFAGVQGYGGHWQHIAGFQKRCDAARIGMERLSRVVDAIRTSGYPVGIITGGGTGTVAADLDLGVLNELQPGSYVFMDVQYSDALGDDDDGAFDTSLWVSSQVVSVNADAIVTVDAGLKAFATDGPMPRPAGARFGASTYMFFGDEHGALTRPAGSPVSLGERVEFVAPHCDPTVDRYDAYHVVRGDRLMRIVPIEAARASR</sequence>
<comment type="similarity">
    <text evidence="1">Belongs to the DSD1 family.</text>
</comment>
<dbReference type="PANTHER" id="PTHR28004">
    <property type="entry name" value="ZGC:162816-RELATED"/>
    <property type="match status" value="1"/>
</dbReference>
<dbReference type="InterPro" id="IPR042208">
    <property type="entry name" value="D-ser_dehydrat-like_sf"/>
</dbReference>
<dbReference type="PANTHER" id="PTHR28004:SF2">
    <property type="entry name" value="D-SERINE DEHYDRATASE"/>
    <property type="match status" value="1"/>
</dbReference>
<dbReference type="InterPro" id="IPR051466">
    <property type="entry name" value="D-amino_acid_metab_enzyme"/>
</dbReference>
<dbReference type="SUPFAM" id="SSF51419">
    <property type="entry name" value="PLP-binding barrel"/>
    <property type="match status" value="1"/>
</dbReference>
<dbReference type="InterPro" id="IPR001608">
    <property type="entry name" value="Ala_racemase_N"/>
</dbReference>
<dbReference type="STRING" id="767916.AWB91_05400"/>
<reference evidence="4 5" key="1">
    <citation type="journal article" date="2015" name="Emerg. Microbes Infect.">
        <title>Characterization of 17 strains belonging to the Mycobacterium simiae complex and description of Mycobacterium paraense sp. nov.</title>
        <authorList>
            <person name="Fusco da Costa A.R."/>
            <person name="Fedrizzi T."/>
            <person name="Lopes M.L."/>
            <person name="Pecorari M."/>
            <person name="Oliveira da Costa W.L."/>
            <person name="Giacobazzi E."/>
            <person name="da Costa Bahia J.R."/>
            <person name="De Sanctis V."/>
            <person name="Batista Lima K.V."/>
            <person name="Bertorelli R."/>
            <person name="Grottola A."/>
            <person name="Fabio A."/>
            <person name="Mariottini A."/>
            <person name="Ferretti P."/>
            <person name="Di Leva F."/>
            <person name="Fregni Serpini G."/>
            <person name="Tagliazucchi S."/>
            <person name="Rumpianesi F."/>
            <person name="Jousson O."/>
            <person name="Segata N."/>
            <person name="Tortoli E."/>
        </authorList>
    </citation>
    <scope>NUCLEOTIDE SEQUENCE [LARGE SCALE GENOMIC DNA]</scope>
    <source>
        <strain evidence="4 5">IEC33</strain>
    </source>
</reference>
<evidence type="ECO:0000256" key="1">
    <source>
        <dbReference type="ARBA" id="ARBA00005323"/>
    </source>
</evidence>
<proteinExistence type="inferred from homology"/>
<dbReference type="Gene3D" id="2.40.37.20">
    <property type="entry name" value="D-serine dehydratase-like domain"/>
    <property type="match status" value="1"/>
</dbReference>
<evidence type="ECO:0000313" key="5">
    <source>
        <dbReference type="Proteomes" id="UP000193285"/>
    </source>
</evidence>
<dbReference type="InterPro" id="IPR026956">
    <property type="entry name" value="D-ser_dehydrat-like_dom"/>
</dbReference>
<gene>
    <name evidence="4" type="ORF">AWB90_09080</name>
</gene>